<dbReference type="AlphaFoldDB" id="A0A5C6ZD45"/>
<evidence type="ECO:0000313" key="1">
    <source>
        <dbReference type="EMBL" id="TXD86653.1"/>
    </source>
</evidence>
<name>A0A5C6ZD45_9FLAO</name>
<reference evidence="1 2" key="1">
    <citation type="submission" date="2019-08" db="EMBL/GenBank/DDBJ databases">
        <title>Genomes of Subsaximicrobium wynnwilliamsii strains.</title>
        <authorList>
            <person name="Bowman J.P."/>
        </authorList>
    </citation>
    <scope>NUCLEOTIDE SEQUENCE [LARGE SCALE GENOMIC DNA]</scope>
    <source>
        <strain evidence="1 2">2-80-2</strain>
    </source>
</reference>
<protein>
    <submittedName>
        <fullName evidence="1">Uncharacterized protein</fullName>
    </submittedName>
</protein>
<dbReference type="EMBL" id="VORO01000044">
    <property type="protein sequence ID" value="TXD86653.1"/>
    <property type="molecule type" value="Genomic_DNA"/>
</dbReference>
<sequence length="108" mass="12100">MYKGSLAEGEDFKKPFEAVLVAGVAKTLDLKLKDTFFSAHGLVENTLEEHNEHQLIVVGILVETHSVLNNLIETPLETVWELHEEHNHKVSEEGISLKGEEHEMDGAK</sequence>
<accession>A0A5C6ZD45</accession>
<dbReference type="RefSeq" id="WP_147088417.1">
    <property type="nucleotide sequence ID" value="NZ_VORM01000043.1"/>
</dbReference>
<gene>
    <name evidence="1" type="ORF">ESY86_19625</name>
</gene>
<keyword evidence="2" id="KW-1185">Reference proteome</keyword>
<evidence type="ECO:0000313" key="2">
    <source>
        <dbReference type="Proteomes" id="UP000321578"/>
    </source>
</evidence>
<organism evidence="1 2">
    <name type="scientific">Subsaximicrobium wynnwilliamsii</name>
    <dbReference type="NCBI Taxonomy" id="291179"/>
    <lineage>
        <taxon>Bacteria</taxon>
        <taxon>Pseudomonadati</taxon>
        <taxon>Bacteroidota</taxon>
        <taxon>Flavobacteriia</taxon>
        <taxon>Flavobacteriales</taxon>
        <taxon>Flavobacteriaceae</taxon>
        <taxon>Subsaximicrobium</taxon>
    </lineage>
</organism>
<comment type="caution">
    <text evidence="1">The sequence shown here is derived from an EMBL/GenBank/DDBJ whole genome shotgun (WGS) entry which is preliminary data.</text>
</comment>
<proteinExistence type="predicted"/>
<dbReference type="Proteomes" id="UP000321578">
    <property type="component" value="Unassembled WGS sequence"/>
</dbReference>